<evidence type="ECO:0000256" key="3">
    <source>
        <dbReference type="SAM" id="MobiDB-lite"/>
    </source>
</evidence>
<feature type="compositionally biased region" description="Low complexity" evidence="3">
    <location>
        <begin position="1"/>
        <end position="13"/>
    </location>
</feature>
<evidence type="ECO:0000313" key="6">
    <source>
        <dbReference type="Proteomes" id="UP001595829"/>
    </source>
</evidence>
<evidence type="ECO:0000256" key="1">
    <source>
        <dbReference type="ARBA" id="ARBA00004370"/>
    </source>
</evidence>
<organism evidence="5 6">
    <name type="scientific">Streptomyces coeruleoprunus</name>
    <dbReference type="NCBI Taxonomy" id="285563"/>
    <lineage>
        <taxon>Bacteria</taxon>
        <taxon>Bacillati</taxon>
        <taxon>Actinomycetota</taxon>
        <taxon>Actinomycetes</taxon>
        <taxon>Kitasatosporales</taxon>
        <taxon>Streptomycetaceae</taxon>
        <taxon>Streptomyces</taxon>
    </lineage>
</organism>
<evidence type="ECO:0000256" key="4">
    <source>
        <dbReference type="SAM" id="Phobius"/>
    </source>
</evidence>
<keyword evidence="4" id="KW-0812">Transmembrane</keyword>
<comment type="caution">
    <text evidence="5">The sequence shown here is derived from an EMBL/GenBank/DDBJ whole genome shotgun (WGS) entry which is preliminary data.</text>
</comment>
<keyword evidence="4" id="KW-1133">Transmembrane helix</keyword>
<keyword evidence="6" id="KW-1185">Reference proteome</keyword>
<evidence type="ECO:0000313" key="5">
    <source>
        <dbReference type="EMBL" id="MFC5023097.1"/>
    </source>
</evidence>
<dbReference type="PANTHER" id="PTHR37042:SF4">
    <property type="entry name" value="OUTER MEMBRANE PROTEIN RV1973"/>
    <property type="match status" value="1"/>
</dbReference>
<evidence type="ECO:0000256" key="2">
    <source>
        <dbReference type="ARBA" id="ARBA00023136"/>
    </source>
</evidence>
<protein>
    <recommendedName>
        <fullName evidence="7">Mce-associated membrane protein</fullName>
    </recommendedName>
</protein>
<proteinExistence type="predicted"/>
<dbReference type="PANTHER" id="PTHR37042">
    <property type="entry name" value="OUTER MEMBRANE PROTEIN RV1973"/>
    <property type="match status" value="1"/>
</dbReference>
<reference evidence="6" key="1">
    <citation type="journal article" date="2019" name="Int. J. Syst. Evol. Microbiol.">
        <title>The Global Catalogue of Microorganisms (GCM) 10K type strain sequencing project: providing services to taxonomists for standard genome sequencing and annotation.</title>
        <authorList>
            <consortium name="The Broad Institute Genomics Platform"/>
            <consortium name="The Broad Institute Genome Sequencing Center for Infectious Disease"/>
            <person name="Wu L."/>
            <person name="Ma J."/>
        </authorList>
    </citation>
    <scope>NUCLEOTIDE SEQUENCE [LARGE SCALE GENOMIC DNA]</scope>
    <source>
        <strain evidence="6">CGMCC 4.1648</strain>
    </source>
</reference>
<sequence>MPKPMSVAAAARAAAKRSERAREAAPPVAERPKPTQQDQKAPRRRIPLLTPVLATLVAAGLAATTLLGLRHHDERRTDEARTAAVATARKAAPVILSYDYRHLDRDFAAARKHLTGGFLDEYTKTTRTVVAPTATKYHGVVKATVAKPSTGDTTPAVSVVSASPDEAVVLLFMNQVTTSTQVSVPRLDLNRVRMTLTRTDNGWKVSAVDAL</sequence>
<accession>A0ABV9XDT8</accession>
<dbReference type="Proteomes" id="UP001595829">
    <property type="component" value="Unassembled WGS sequence"/>
</dbReference>
<evidence type="ECO:0008006" key="7">
    <source>
        <dbReference type="Google" id="ProtNLM"/>
    </source>
</evidence>
<feature type="transmembrane region" description="Helical" evidence="4">
    <location>
        <begin position="48"/>
        <end position="69"/>
    </location>
</feature>
<name>A0ABV9XDT8_9ACTN</name>
<feature type="region of interest" description="Disordered" evidence="3">
    <location>
        <begin position="1"/>
        <end position="45"/>
    </location>
</feature>
<gene>
    <name evidence="5" type="ORF">ACFPM3_13240</name>
</gene>
<dbReference type="RefSeq" id="WP_345690250.1">
    <property type="nucleotide sequence ID" value="NZ_BAABIT010000001.1"/>
</dbReference>
<comment type="subcellular location">
    <subcellularLocation>
        <location evidence="1">Membrane</location>
    </subcellularLocation>
</comment>
<keyword evidence="2 4" id="KW-0472">Membrane</keyword>
<dbReference type="EMBL" id="JBHSJD010000007">
    <property type="protein sequence ID" value="MFC5023097.1"/>
    <property type="molecule type" value="Genomic_DNA"/>
</dbReference>